<dbReference type="OrthoDB" id="9777873at2"/>
<evidence type="ECO:0000256" key="3">
    <source>
        <dbReference type="ARBA" id="ARBA00022676"/>
    </source>
</evidence>
<dbReference type="STRING" id="917.SAMN05216326_1517"/>
<proteinExistence type="predicted"/>
<dbReference type="GO" id="GO:0005886">
    <property type="term" value="C:plasma membrane"/>
    <property type="evidence" value="ECO:0007669"/>
    <property type="project" value="UniProtKB-SubCell"/>
</dbReference>
<protein>
    <submittedName>
        <fullName evidence="7">Glycosyl transferase family 2</fullName>
    </submittedName>
</protein>
<keyword evidence="2" id="KW-1003">Cell membrane</keyword>
<feature type="domain" description="Glycosyltransferase 2-like" evidence="6">
    <location>
        <begin position="4"/>
        <end position="120"/>
    </location>
</feature>
<name>A0A1H8B030_9PROT</name>
<evidence type="ECO:0000313" key="8">
    <source>
        <dbReference type="Proteomes" id="UP000199459"/>
    </source>
</evidence>
<evidence type="ECO:0000256" key="2">
    <source>
        <dbReference type="ARBA" id="ARBA00022475"/>
    </source>
</evidence>
<dbReference type="GO" id="GO:0016757">
    <property type="term" value="F:glycosyltransferase activity"/>
    <property type="evidence" value="ECO:0007669"/>
    <property type="project" value="UniProtKB-KW"/>
</dbReference>
<keyword evidence="3" id="KW-0328">Glycosyltransferase</keyword>
<evidence type="ECO:0000256" key="1">
    <source>
        <dbReference type="ARBA" id="ARBA00004236"/>
    </source>
</evidence>
<dbReference type="Gene3D" id="3.90.550.10">
    <property type="entry name" value="Spore Coat Polysaccharide Biosynthesis Protein SpsA, Chain A"/>
    <property type="match status" value="1"/>
</dbReference>
<keyword evidence="5" id="KW-0472">Membrane</keyword>
<dbReference type="RefSeq" id="WP_090627280.1">
    <property type="nucleotide sequence ID" value="NZ_FOCP01000002.1"/>
</dbReference>
<dbReference type="AlphaFoldDB" id="A0A1H8B030"/>
<reference evidence="7 8" key="1">
    <citation type="submission" date="2016-10" db="EMBL/GenBank/DDBJ databases">
        <authorList>
            <person name="de Groot N.N."/>
        </authorList>
    </citation>
    <scope>NUCLEOTIDE SEQUENCE [LARGE SCALE GENOMIC DNA]</scope>
    <source>
        <strain evidence="7 8">Nm22</strain>
    </source>
</reference>
<gene>
    <name evidence="7" type="ORF">SAMN05216325_1023</name>
</gene>
<evidence type="ECO:0000256" key="5">
    <source>
        <dbReference type="ARBA" id="ARBA00023136"/>
    </source>
</evidence>
<dbReference type="Pfam" id="PF00535">
    <property type="entry name" value="Glycos_transf_2"/>
    <property type="match status" value="1"/>
</dbReference>
<sequence length="241" mass="26777">MRLSIIIPAFNESRLILHCLDSVSKSLTANQRAGFGFEVIVVDNNSTDNTAELAGKAGARVVFEPINQIGRARNAGAAVAKGDWFLFVDADSLLNPDMIADILKLMDSGKFVGCGSVMHMPGSPWLGTLILKIWTVISVTFAWASGALIVCRADAFRDVGGFNLDLYAADEIDLSRLLKKWGRKHGLKFTILKRSPLITSARKLKLYTAREMVNQFLQVLFHPRKSLQNKKKLPVWYDGRR</sequence>
<dbReference type="Proteomes" id="UP000199459">
    <property type="component" value="Unassembled WGS sequence"/>
</dbReference>
<dbReference type="EMBL" id="FOCP01000002">
    <property type="protein sequence ID" value="SEM75509.1"/>
    <property type="molecule type" value="Genomic_DNA"/>
</dbReference>
<evidence type="ECO:0000259" key="6">
    <source>
        <dbReference type="Pfam" id="PF00535"/>
    </source>
</evidence>
<keyword evidence="4 7" id="KW-0808">Transferase</keyword>
<organism evidence="7 8">
    <name type="scientific">Nitrosomonas marina</name>
    <dbReference type="NCBI Taxonomy" id="917"/>
    <lineage>
        <taxon>Bacteria</taxon>
        <taxon>Pseudomonadati</taxon>
        <taxon>Pseudomonadota</taxon>
        <taxon>Betaproteobacteria</taxon>
        <taxon>Nitrosomonadales</taxon>
        <taxon>Nitrosomonadaceae</taxon>
        <taxon>Nitrosomonas</taxon>
    </lineage>
</organism>
<dbReference type="PANTHER" id="PTHR43646:SF2">
    <property type="entry name" value="GLYCOSYLTRANSFERASE 2-LIKE DOMAIN-CONTAINING PROTEIN"/>
    <property type="match status" value="1"/>
</dbReference>
<dbReference type="InterPro" id="IPR029044">
    <property type="entry name" value="Nucleotide-diphossugar_trans"/>
</dbReference>
<evidence type="ECO:0000313" key="7">
    <source>
        <dbReference type="EMBL" id="SEM75509.1"/>
    </source>
</evidence>
<accession>A0A1H8B030</accession>
<dbReference type="PANTHER" id="PTHR43646">
    <property type="entry name" value="GLYCOSYLTRANSFERASE"/>
    <property type="match status" value="1"/>
</dbReference>
<dbReference type="SUPFAM" id="SSF53448">
    <property type="entry name" value="Nucleotide-diphospho-sugar transferases"/>
    <property type="match status" value="1"/>
</dbReference>
<comment type="subcellular location">
    <subcellularLocation>
        <location evidence="1">Cell membrane</location>
    </subcellularLocation>
</comment>
<dbReference type="InterPro" id="IPR001173">
    <property type="entry name" value="Glyco_trans_2-like"/>
</dbReference>
<evidence type="ECO:0000256" key="4">
    <source>
        <dbReference type="ARBA" id="ARBA00022679"/>
    </source>
</evidence>